<dbReference type="EMBL" id="SUKA01000007">
    <property type="protein sequence ID" value="TJY62612.1"/>
    <property type="molecule type" value="Genomic_DNA"/>
</dbReference>
<dbReference type="AlphaFoldDB" id="A0A4U0GXP9"/>
<proteinExistence type="predicted"/>
<evidence type="ECO:0000259" key="1">
    <source>
        <dbReference type="Pfam" id="PF05117"/>
    </source>
</evidence>
<evidence type="ECO:0000313" key="2">
    <source>
        <dbReference type="EMBL" id="TJY62612.1"/>
    </source>
</evidence>
<comment type="caution">
    <text evidence="2">The sequence shown here is derived from an EMBL/GenBank/DDBJ whole genome shotgun (WGS) entry which is preliminary data.</text>
</comment>
<protein>
    <submittedName>
        <fullName evidence="2">DUF695 domain-containing protein</fullName>
    </submittedName>
</protein>
<dbReference type="RefSeq" id="WP_136822399.1">
    <property type="nucleotide sequence ID" value="NZ_BMJX01000007.1"/>
</dbReference>
<sequence length="350" mass="40757">MGGIKDFWIWFVANEPTFYKAVKTGKNIEDDFFNKLSSKLEELKDGFFYLTGMCDDNTAELIFTPDGVLKNIVFVEELVSSAPIIPNWKFTALKPALDIENVGIRMADYRFDSENLSFYSIEHKNYPDEVDIVVAHNDYKEDDKSTIINGTYLFVDNYLGELNSVTSIDNLTVISKDQAEKELLPIAKLKSYLIWREKEFIEKYSGVRYKSENDTYSSLEATLNSGLPLLAIINTTLLGWENKASHPWILKVEIKYDGKNRNGMPDNETYELLNRFEDEIMLELKDFEGYLNIGRQTADSERAIYFACNEFRKPSKLLHILKNKYIGKLDLTYEIYKDKYWQSFERFMPI</sequence>
<dbReference type="Proteomes" id="UP000309872">
    <property type="component" value="Unassembled WGS sequence"/>
</dbReference>
<keyword evidence="3" id="KW-1185">Reference proteome</keyword>
<organism evidence="2 3">
    <name type="scientific">Sphingobacterium alkalisoli</name>
    <dbReference type="NCBI Taxonomy" id="1874115"/>
    <lineage>
        <taxon>Bacteria</taxon>
        <taxon>Pseudomonadati</taxon>
        <taxon>Bacteroidota</taxon>
        <taxon>Sphingobacteriia</taxon>
        <taxon>Sphingobacteriales</taxon>
        <taxon>Sphingobacteriaceae</taxon>
        <taxon>Sphingobacterium</taxon>
    </lineage>
</organism>
<dbReference type="OrthoDB" id="9151249at2"/>
<evidence type="ECO:0000313" key="3">
    <source>
        <dbReference type="Proteomes" id="UP000309872"/>
    </source>
</evidence>
<accession>A0A4U0GXP9</accession>
<gene>
    <name evidence="2" type="ORF">FAZ19_19255</name>
</gene>
<name>A0A4U0GXP9_9SPHI</name>
<dbReference type="Pfam" id="PF05117">
    <property type="entry name" value="DUF695"/>
    <property type="match status" value="1"/>
</dbReference>
<feature type="domain" description="DUF695" evidence="1">
    <location>
        <begin position="233"/>
        <end position="347"/>
    </location>
</feature>
<dbReference type="InterPro" id="IPR016097">
    <property type="entry name" value="DUF695"/>
</dbReference>
<reference evidence="2 3" key="1">
    <citation type="submission" date="2019-04" db="EMBL/GenBank/DDBJ databases">
        <title>Sphingobacterium olei sp. nov., isolated from oil-contaminated soil.</title>
        <authorList>
            <person name="Liu B."/>
        </authorList>
    </citation>
    <scope>NUCLEOTIDE SEQUENCE [LARGE SCALE GENOMIC DNA]</scope>
    <source>
        <strain evidence="2 3">Y3L14</strain>
    </source>
</reference>